<feature type="compositionally biased region" description="Low complexity" evidence="1">
    <location>
        <begin position="163"/>
        <end position="178"/>
    </location>
</feature>
<evidence type="ECO:0000256" key="1">
    <source>
        <dbReference type="SAM" id="MobiDB-lite"/>
    </source>
</evidence>
<gene>
    <name evidence="2" type="ORF">GJ744_002761</name>
</gene>
<feature type="compositionally biased region" description="Low complexity" evidence="1">
    <location>
        <begin position="278"/>
        <end position="297"/>
    </location>
</feature>
<accession>A0A8H7AMU3</accession>
<sequence length="620" mass="68023">MEIPREGDEDELAKLKALVWIQQIQTTFQPEEEASGDGEQDQDKAESVEASRSAKTAKKNRKERERRARRRREQKTGGTSDTAVTDPAEMGVQNRDQGVEERLDLVVEQHDIETGTASEGVQEATTLIPSVQAGEHPRPAQPPAEPHMLATHMTLPSPPPAIDPQTTPPTTTITSGTRRTSRPLIAPAVPFNLQFSKKPSTTVQHENPDTQSSATEQESDSTIAQIAASTAELTLSKAQATTEDTPETKVADAGMETKQSPEGPPDETKGPISATHLAESSESAAPVPAQAPAVTTSDTTQSSETATPAPVQAPAETTPHTTQISEASTPAPPQAPAETTSHTTQSTEASTPTPAQGPAEQRLVKFDTYEWPCRNQECRKLTSPYDESTVICPRCGPYSLIRYCSKKCLFDDLLMHWGVECGSCTLTQKADPMTITRRQISIQPYIPSLDHIDRPERFRQFVRHSLDTTGDYFIFSDWADWRNAGFRMPWPAEEHASGSILAIVNFTQTGSSVPSRMLFTRLLRLCFLVGGSRTDMAYSLFKMIIGRLAELGLATSDIKNCLVWQFKHEFAYPGGFADLLMDQQLVNWPLVAGQVVQLENQYRSFLVGGVHLGAEWSNKV</sequence>
<dbReference type="EMBL" id="JAACFV010000015">
    <property type="protein sequence ID" value="KAF7512048.1"/>
    <property type="molecule type" value="Genomic_DNA"/>
</dbReference>
<feature type="compositionally biased region" description="Basic and acidic residues" evidence="1">
    <location>
        <begin position="97"/>
        <end position="113"/>
    </location>
</feature>
<dbReference type="Proteomes" id="UP000606974">
    <property type="component" value="Unassembled WGS sequence"/>
</dbReference>
<evidence type="ECO:0000313" key="3">
    <source>
        <dbReference type="Proteomes" id="UP000606974"/>
    </source>
</evidence>
<feature type="compositionally biased region" description="Polar residues" evidence="1">
    <location>
        <begin position="115"/>
        <end position="129"/>
    </location>
</feature>
<feature type="region of interest" description="Disordered" evidence="1">
    <location>
        <begin position="27"/>
        <end position="222"/>
    </location>
</feature>
<dbReference type="AlphaFoldDB" id="A0A8H7AMU3"/>
<feature type="compositionally biased region" description="Acidic residues" evidence="1">
    <location>
        <begin position="30"/>
        <end position="40"/>
    </location>
</feature>
<feature type="compositionally biased region" description="Polar residues" evidence="1">
    <location>
        <begin position="342"/>
        <end position="354"/>
    </location>
</feature>
<proteinExistence type="predicted"/>
<organism evidence="2 3">
    <name type="scientific">Endocarpon pusillum</name>
    <dbReference type="NCBI Taxonomy" id="364733"/>
    <lineage>
        <taxon>Eukaryota</taxon>
        <taxon>Fungi</taxon>
        <taxon>Dikarya</taxon>
        <taxon>Ascomycota</taxon>
        <taxon>Pezizomycotina</taxon>
        <taxon>Eurotiomycetes</taxon>
        <taxon>Chaetothyriomycetidae</taxon>
        <taxon>Verrucariales</taxon>
        <taxon>Verrucariaceae</taxon>
        <taxon>Endocarpon</taxon>
    </lineage>
</organism>
<name>A0A8H7AMU3_9EURO</name>
<dbReference type="OrthoDB" id="4757558at2759"/>
<keyword evidence="3" id="KW-1185">Reference proteome</keyword>
<evidence type="ECO:0000313" key="2">
    <source>
        <dbReference type="EMBL" id="KAF7512048.1"/>
    </source>
</evidence>
<protein>
    <submittedName>
        <fullName evidence="2">Uncharacterized protein</fullName>
    </submittedName>
</protein>
<comment type="caution">
    <text evidence="2">The sequence shown here is derived from an EMBL/GenBank/DDBJ whole genome shotgun (WGS) entry which is preliminary data.</text>
</comment>
<reference evidence="2" key="1">
    <citation type="submission" date="2020-02" db="EMBL/GenBank/DDBJ databases">
        <authorList>
            <person name="Palmer J.M."/>
        </authorList>
    </citation>
    <scope>NUCLEOTIDE SEQUENCE</scope>
    <source>
        <strain evidence="2">EPUS1.4</strain>
        <tissue evidence="2">Thallus</tissue>
    </source>
</reference>
<feature type="compositionally biased region" description="Polar residues" evidence="1">
    <location>
        <begin position="234"/>
        <end position="243"/>
    </location>
</feature>
<feature type="region of interest" description="Disordered" evidence="1">
    <location>
        <begin position="234"/>
        <end position="361"/>
    </location>
</feature>
<feature type="compositionally biased region" description="Polar residues" evidence="1">
    <location>
        <begin position="193"/>
        <end position="222"/>
    </location>
</feature>